<dbReference type="VEuPathDB" id="FungiDB:SI65_05834"/>
<accession>A0A1E3BE65</accession>
<reference evidence="2 3" key="1">
    <citation type="journal article" date="2016" name="BMC Genomics">
        <title>Comparative genomic and transcriptomic analyses of the Fuzhuan brick tea-fermentation fungus Aspergillus cristatus.</title>
        <authorList>
            <person name="Ge Y."/>
            <person name="Wang Y."/>
            <person name="Liu Y."/>
            <person name="Tan Y."/>
            <person name="Ren X."/>
            <person name="Zhang X."/>
            <person name="Hyde K.D."/>
            <person name="Liu Y."/>
            <person name="Liu Z."/>
        </authorList>
    </citation>
    <scope>NUCLEOTIDE SEQUENCE [LARGE SCALE GENOMIC DNA]</scope>
    <source>
        <strain evidence="2 3">GZAAS20.1005</strain>
    </source>
</reference>
<sequence length="68" mass="7239">MASSQNRNRGFRKPALSLFGHSDTVLGHSIPPGLVNESETRLQPMSGQQQSSTTNEEPQDSASPAGSE</sequence>
<protein>
    <submittedName>
        <fullName evidence="2">Uncharacterized protein</fullName>
    </submittedName>
</protein>
<gene>
    <name evidence="2" type="ORF">SI65_05834</name>
</gene>
<evidence type="ECO:0000313" key="2">
    <source>
        <dbReference type="EMBL" id="ODM19217.1"/>
    </source>
</evidence>
<organism evidence="2 3">
    <name type="scientific">Aspergillus cristatus</name>
    <name type="common">Chinese Fuzhuan brick tea-fermentation fungus</name>
    <name type="synonym">Eurotium cristatum</name>
    <dbReference type="NCBI Taxonomy" id="573508"/>
    <lineage>
        <taxon>Eukaryota</taxon>
        <taxon>Fungi</taxon>
        <taxon>Dikarya</taxon>
        <taxon>Ascomycota</taxon>
        <taxon>Pezizomycotina</taxon>
        <taxon>Eurotiomycetes</taxon>
        <taxon>Eurotiomycetidae</taxon>
        <taxon>Eurotiales</taxon>
        <taxon>Aspergillaceae</taxon>
        <taxon>Aspergillus</taxon>
        <taxon>Aspergillus subgen. Aspergillus</taxon>
    </lineage>
</organism>
<evidence type="ECO:0000256" key="1">
    <source>
        <dbReference type="SAM" id="MobiDB-lite"/>
    </source>
</evidence>
<name>A0A1E3BE65_ASPCR</name>
<proteinExistence type="predicted"/>
<feature type="compositionally biased region" description="Polar residues" evidence="1">
    <location>
        <begin position="41"/>
        <end position="68"/>
    </location>
</feature>
<feature type="region of interest" description="Disordered" evidence="1">
    <location>
        <begin position="22"/>
        <end position="68"/>
    </location>
</feature>
<dbReference type="EMBL" id="JXNT01000005">
    <property type="protein sequence ID" value="ODM19217.1"/>
    <property type="molecule type" value="Genomic_DNA"/>
</dbReference>
<keyword evidence="3" id="KW-1185">Reference proteome</keyword>
<dbReference type="Proteomes" id="UP000094569">
    <property type="component" value="Unassembled WGS sequence"/>
</dbReference>
<evidence type="ECO:0000313" key="3">
    <source>
        <dbReference type="Proteomes" id="UP000094569"/>
    </source>
</evidence>
<dbReference type="AlphaFoldDB" id="A0A1E3BE65"/>
<comment type="caution">
    <text evidence="2">The sequence shown here is derived from an EMBL/GenBank/DDBJ whole genome shotgun (WGS) entry which is preliminary data.</text>
</comment>